<evidence type="ECO:0008006" key="4">
    <source>
        <dbReference type="Google" id="ProtNLM"/>
    </source>
</evidence>
<evidence type="ECO:0000313" key="3">
    <source>
        <dbReference type="Proteomes" id="UP000766570"/>
    </source>
</evidence>
<keyword evidence="3" id="KW-1185">Reference proteome</keyword>
<gene>
    <name evidence="2" type="ORF">JOF46_000466</name>
</gene>
<name>A0ABS4W8M0_9MICC</name>
<dbReference type="RefSeq" id="WP_209905859.1">
    <property type="nucleotide sequence ID" value="NZ_BAAAMI010000019.1"/>
</dbReference>
<reference evidence="2 3" key="1">
    <citation type="submission" date="2021-03" db="EMBL/GenBank/DDBJ databases">
        <title>Sequencing the genomes of 1000 actinobacteria strains.</title>
        <authorList>
            <person name="Klenk H.-P."/>
        </authorList>
    </citation>
    <scope>NUCLEOTIDE SEQUENCE [LARGE SCALE GENOMIC DNA]</scope>
    <source>
        <strain evidence="2 3">DSM 15454</strain>
    </source>
</reference>
<evidence type="ECO:0000256" key="1">
    <source>
        <dbReference type="SAM" id="MobiDB-lite"/>
    </source>
</evidence>
<dbReference type="EMBL" id="JAGIOE010000001">
    <property type="protein sequence ID" value="MBP2372554.1"/>
    <property type="molecule type" value="Genomic_DNA"/>
</dbReference>
<feature type="compositionally biased region" description="Basic residues" evidence="1">
    <location>
        <begin position="1"/>
        <end position="10"/>
    </location>
</feature>
<organism evidence="2 3">
    <name type="scientific">Paeniglutamicibacter psychrophenolicus</name>
    <dbReference type="NCBI Taxonomy" id="257454"/>
    <lineage>
        <taxon>Bacteria</taxon>
        <taxon>Bacillati</taxon>
        <taxon>Actinomycetota</taxon>
        <taxon>Actinomycetes</taxon>
        <taxon>Micrococcales</taxon>
        <taxon>Micrococcaceae</taxon>
        <taxon>Paeniglutamicibacter</taxon>
    </lineage>
</organism>
<protein>
    <recommendedName>
        <fullName evidence="4">50S ribosomal protein L33</fullName>
    </recommendedName>
</protein>
<sequence length="67" mass="7777">MPKVKARTAKQARSERNKVLEEPSDERNIKVTLASDGGRVVYVSDPTRARVLERADKFLMRERTYKK</sequence>
<feature type="compositionally biased region" description="Basic and acidic residues" evidence="1">
    <location>
        <begin position="12"/>
        <end position="24"/>
    </location>
</feature>
<evidence type="ECO:0000313" key="2">
    <source>
        <dbReference type="EMBL" id="MBP2372554.1"/>
    </source>
</evidence>
<dbReference type="Proteomes" id="UP000766570">
    <property type="component" value="Unassembled WGS sequence"/>
</dbReference>
<feature type="region of interest" description="Disordered" evidence="1">
    <location>
        <begin position="1"/>
        <end position="24"/>
    </location>
</feature>
<comment type="caution">
    <text evidence="2">The sequence shown here is derived from an EMBL/GenBank/DDBJ whole genome shotgun (WGS) entry which is preliminary data.</text>
</comment>
<proteinExistence type="predicted"/>
<accession>A0ABS4W8M0</accession>